<sequence>MLQTPQTPAPVRRRSRGRLVLGVFAVMASAGIALVSAIDPYAGATAAPYYQKPVLVKTTGVQRYKIDGGYVLVDIKRDTFKVVEAPDPEPAKQAAKGAAGSAAAAAGGSSAPSYTTPAGVAQTFAAKAVASRGWAPSEFSCLVSLWNRESGWNTHAANPSGAYGIPQALPGSKMATAGGDWQNSYQTQITWGLGYIAGSYGSPCGAWAHSNAFNWY</sequence>
<reference evidence="2" key="1">
    <citation type="journal article" date="2019" name="Int. J. Syst. Evol. Microbiol.">
        <title>The Global Catalogue of Microorganisms (GCM) 10K type strain sequencing project: providing services to taxonomists for standard genome sequencing and annotation.</title>
        <authorList>
            <consortium name="The Broad Institute Genomics Platform"/>
            <consortium name="The Broad Institute Genome Sequencing Center for Infectious Disease"/>
            <person name="Wu L."/>
            <person name="Ma J."/>
        </authorList>
    </citation>
    <scope>NUCLEOTIDE SEQUENCE [LARGE SCALE GENOMIC DNA]</scope>
    <source>
        <strain evidence="2">JCM 19015</strain>
    </source>
</reference>
<dbReference type="EMBL" id="BAABLP010000003">
    <property type="protein sequence ID" value="GAA4746174.1"/>
    <property type="molecule type" value="Genomic_DNA"/>
</dbReference>
<dbReference type="InterPro" id="IPR023346">
    <property type="entry name" value="Lysozyme-like_dom_sf"/>
</dbReference>
<evidence type="ECO:0000313" key="1">
    <source>
        <dbReference type="EMBL" id="GAA4746174.1"/>
    </source>
</evidence>
<dbReference type="Proteomes" id="UP001500121">
    <property type="component" value="Unassembled WGS sequence"/>
</dbReference>
<accession>A0ABP8Z499</accession>
<dbReference type="SUPFAM" id="SSF53955">
    <property type="entry name" value="Lysozyme-like"/>
    <property type="match status" value="1"/>
</dbReference>
<proteinExistence type="predicted"/>
<evidence type="ECO:0000313" key="2">
    <source>
        <dbReference type="Proteomes" id="UP001500121"/>
    </source>
</evidence>
<gene>
    <name evidence="1" type="ORF">GCM10025783_17600</name>
</gene>
<keyword evidence="2" id="KW-1185">Reference proteome</keyword>
<organism evidence="1 2">
    <name type="scientific">Amnibacterium soli</name>
    <dbReference type="NCBI Taxonomy" id="1282736"/>
    <lineage>
        <taxon>Bacteria</taxon>
        <taxon>Bacillati</taxon>
        <taxon>Actinomycetota</taxon>
        <taxon>Actinomycetes</taxon>
        <taxon>Micrococcales</taxon>
        <taxon>Microbacteriaceae</taxon>
        <taxon>Amnibacterium</taxon>
    </lineage>
</organism>
<comment type="caution">
    <text evidence="1">The sequence shown here is derived from an EMBL/GenBank/DDBJ whole genome shotgun (WGS) entry which is preliminary data.</text>
</comment>
<protein>
    <recommendedName>
        <fullName evidence="3">Lytic transglycosylase domain-containing protein</fullName>
    </recommendedName>
</protein>
<name>A0ABP8Z499_9MICO</name>
<evidence type="ECO:0008006" key="3">
    <source>
        <dbReference type="Google" id="ProtNLM"/>
    </source>
</evidence>